<accession>A0A1R3GDC6</accession>
<organism evidence="2 3">
    <name type="scientific">Corchorus capsularis</name>
    <name type="common">Jute</name>
    <dbReference type="NCBI Taxonomy" id="210143"/>
    <lineage>
        <taxon>Eukaryota</taxon>
        <taxon>Viridiplantae</taxon>
        <taxon>Streptophyta</taxon>
        <taxon>Embryophyta</taxon>
        <taxon>Tracheophyta</taxon>
        <taxon>Spermatophyta</taxon>
        <taxon>Magnoliopsida</taxon>
        <taxon>eudicotyledons</taxon>
        <taxon>Gunneridae</taxon>
        <taxon>Pentapetalae</taxon>
        <taxon>rosids</taxon>
        <taxon>malvids</taxon>
        <taxon>Malvales</taxon>
        <taxon>Malvaceae</taxon>
        <taxon>Grewioideae</taxon>
        <taxon>Apeibeae</taxon>
        <taxon>Corchorus</taxon>
    </lineage>
</organism>
<dbReference type="EMBL" id="AWWV01014536">
    <property type="protein sequence ID" value="OMO56066.1"/>
    <property type="molecule type" value="Genomic_DNA"/>
</dbReference>
<gene>
    <name evidence="2" type="ORF">CCACVL1_26795</name>
</gene>
<comment type="caution">
    <text evidence="2">The sequence shown here is derived from an EMBL/GenBank/DDBJ whole genome shotgun (WGS) entry which is preliminary data.</text>
</comment>
<reference evidence="2 3" key="1">
    <citation type="submission" date="2013-09" db="EMBL/GenBank/DDBJ databases">
        <title>Corchorus capsularis genome sequencing.</title>
        <authorList>
            <person name="Alam M."/>
            <person name="Haque M.S."/>
            <person name="Islam M.S."/>
            <person name="Emdad E.M."/>
            <person name="Islam M.M."/>
            <person name="Ahmed B."/>
            <person name="Halim A."/>
            <person name="Hossen Q.M.M."/>
            <person name="Hossain M.Z."/>
            <person name="Ahmed R."/>
            <person name="Khan M.M."/>
            <person name="Islam R."/>
            <person name="Rashid M.M."/>
            <person name="Khan S.A."/>
            <person name="Rahman M.S."/>
            <person name="Alam M."/>
        </authorList>
    </citation>
    <scope>NUCLEOTIDE SEQUENCE [LARGE SCALE GENOMIC DNA]</scope>
    <source>
        <strain evidence="3">cv. CVL-1</strain>
        <tissue evidence="2">Whole seedling</tissue>
    </source>
</reference>
<feature type="region of interest" description="Disordered" evidence="1">
    <location>
        <begin position="1"/>
        <end position="32"/>
    </location>
</feature>
<sequence>MVGQIRGKRAVANPTGTNHLWPTSHCACRGKE</sequence>
<keyword evidence="3" id="KW-1185">Reference proteome</keyword>
<evidence type="ECO:0000313" key="2">
    <source>
        <dbReference type="EMBL" id="OMO56066.1"/>
    </source>
</evidence>
<dbReference type="Gramene" id="OMO56066">
    <property type="protein sequence ID" value="OMO56066"/>
    <property type="gene ID" value="CCACVL1_26795"/>
</dbReference>
<evidence type="ECO:0000256" key="1">
    <source>
        <dbReference type="SAM" id="MobiDB-lite"/>
    </source>
</evidence>
<dbReference type="AlphaFoldDB" id="A0A1R3GDC6"/>
<dbReference type="Proteomes" id="UP000188268">
    <property type="component" value="Unassembled WGS sequence"/>
</dbReference>
<name>A0A1R3GDC6_COCAP</name>
<evidence type="ECO:0000313" key="3">
    <source>
        <dbReference type="Proteomes" id="UP000188268"/>
    </source>
</evidence>
<proteinExistence type="predicted"/>
<protein>
    <submittedName>
        <fullName evidence="2">Uncharacterized protein</fullName>
    </submittedName>
</protein>
<feature type="non-terminal residue" evidence="2">
    <location>
        <position position="32"/>
    </location>
</feature>